<reference evidence="2" key="1">
    <citation type="submission" date="2019-08" db="EMBL/GenBank/DDBJ databases">
        <authorList>
            <person name="Kucharzyk K."/>
            <person name="Murdoch R.W."/>
            <person name="Higgins S."/>
            <person name="Loffler F."/>
        </authorList>
    </citation>
    <scope>NUCLEOTIDE SEQUENCE</scope>
</reference>
<dbReference type="SUPFAM" id="SSF82549">
    <property type="entry name" value="DAK1/DegV-like"/>
    <property type="match status" value="1"/>
</dbReference>
<comment type="caution">
    <text evidence="2">The sequence shown here is derived from an EMBL/GenBank/DDBJ whole genome shotgun (WGS) entry which is preliminary data.</text>
</comment>
<dbReference type="PANTHER" id="PTHR33434:SF2">
    <property type="entry name" value="FATTY ACID-BINDING PROTEIN TM_1468"/>
    <property type="match status" value="1"/>
</dbReference>
<dbReference type="EMBL" id="VSSQ01001215">
    <property type="protein sequence ID" value="MPM06286.1"/>
    <property type="molecule type" value="Genomic_DNA"/>
</dbReference>
<dbReference type="AlphaFoldDB" id="A0A644WQV8"/>
<dbReference type="InterPro" id="IPR050270">
    <property type="entry name" value="DegV_domain_contain"/>
</dbReference>
<dbReference type="InterPro" id="IPR043168">
    <property type="entry name" value="DegV_C"/>
</dbReference>
<evidence type="ECO:0000313" key="2">
    <source>
        <dbReference type="EMBL" id="MPM06286.1"/>
    </source>
</evidence>
<dbReference type="InterPro" id="IPR003797">
    <property type="entry name" value="DegV"/>
</dbReference>
<dbReference type="Gene3D" id="3.40.50.10170">
    <property type="match status" value="1"/>
</dbReference>
<sequence>MRIKITSDSTCDLTKELLCRYDITTIPLYVLRDGVSYQDGVSITPPDIYRHVEQGGKLCSTAAVNVYDYEKYFLEFSKRYDAVIHVNIGSGFSGSHQNACIAAQEFANVHVIDSKNLSSGQGHLVIEAAQLADAGADADTICEKIGKLAERAETSFLLSQLDYIHNGGRCSLIAALGANILHLAPCIDVKDGKMLVTKKYRGLFARCVEAYVKERLADRDDIVRDRIFITHSGVPASVLEAARSAVREYGGFREVTETKAGCVISCHCGPGTLGILFLRK</sequence>
<accession>A0A644WQV8</accession>
<organism evidence="2">
    <name type="scientific">bioreactor metagenome</name>
    <dbReference type="NCBI Taxonomy" id="1076179"/>
    <lineage>
        <taxon>unclassified sequences</taxon>
        <taxon>metagenomes</taxon>
        <taxon>ecological metagenomes</taxon>
    </lineage>
</organism>
<dbReference type="PANTHER" id="PTHR33434">
    <property type="entry name" value="DEGV DOMAIN-CONTAINING PROTEIN DR_1986-RELATED"/>
    <property type="match status" value="1"/>
</dbReference>
<dbReference type="PROSITE" id="PS51482">
    <property type="entry name" value="DEGV"/>
    <property type="match status" value="1"/>
</dbReference>
<dbReference type="Pfam" id="PF02645">
    <property type="entry name" value="DegV"/>
    <property type="match status" value="1"/>
</dbReference>
<dbReference type="GO" id="GO:0008289">
    <property type="term" value="F:lipid binding"/>
    <property type="evidence" value="ECO:0007669"/>
    <property type="project" value="UniProtKB-KW"/>
</dbReference>
<keyword evidence="1" id="KW-0446">Lipid-binding</keyword>
<dbReference type="NCBIfam" id="TIGR00762">
    <property type="entry name" value="DegV"/>
    <property type="match status" value="1"/>
</dbReference>
<gene>
    <name evidence="2" type="ORF">SDC9_52585</name>
</gene>
<evidence type="ECO:0000256" key="1">
    <source>
        <dbReference type="ARBA" id="ARBA00023121"/>
    </source>
</evidence>
<name>A0A644WQV8_9ZZZZ</name>
<dbReference type="Gene3D" id="3.30.1180.10">
    <property type="match status" value="1"/>
</dbReference>
<protein>
    <submittedName>
        <fullName evidence="2">Fatty acid-binding protein</fullName>
    </submittedName>
</protein>
<proteinExistence type="predicted"/>